<evidence type="ECO:0000256" key="2">
    <source>
        <dbReference type="SAM" id="Phobius"/>
    </source>
</evidence>
<feature type="transmembrane region" description="Helical" evidence="2">
    <location>
        <begin position="91"/>
        <end position="110"/>
    </location>
</feature>
<feature type="transmembrane region" description="Helical" evidence="2">
    <location>
        <begin position="48"/>
        <end position="71"/>
    </location>
</feature>
<dbReference type="HOGENOM" id="CLU_089995_0_0_7"/>
<name>C6BYF4_MARSD</name>
<dbReference type="eggNOG" id="ENOG5032ZRA">
    <property type="taxonomic scope" value="Bacteria"/>
</dbReference>
<dbReference type="STRING" id="526222.Desal_0679"/>
<organism evidence="4 5">
    <name type="scientific">Maridesulfovibrio salexigens (strain ATCC 14822 / DSM 2638 / NCIMB 8403 / VKM B-1763)</name>
    <name type="common">Desulfovibrio salexigens</name>
    <dbReference type="NCBI Taxonomy" id="526222"/>
    <lineage>
        <taxon>Bacteria</taxon>
        <taxon>Pseudomonadati</taxon>
        <taxon>Thermodesulfobacteriota</taxon>
        <taxon>Desulfovibrionia</taxon>
        <taxon>Desulfovibrionales</taxon>
        <taxon>Desulfovibrionaceae</taxon>
        <taxon>Maridesulfovibrio</taxon>
    </lineage>
</organism>
<dbReference type="InterPro" id="IPR025517">
    <property type="entry name" value="DUF4405"/>
</dbReference>
<dbReference type="RefSeq" id="WP_015850564.1">
    <property type="nucleotide sequence ID" value="NC_012881.1"/>
</dbReference>
<evidence type="ECO:0000313" key="4">
    <source>
        <dbReference type="EMBL" id="ACS78745.1"/>
    </source>
</evidence>
<dbReference type="AlphaFoldDB" id="C6BYF4"/>
<sequence length="283" mass="30871">MFRKTTSLTSFFSFIVLIITSVILYIVPQGRVAYWADWSMLGLSKEQWGDIHICTGALFLVVSILHIWLNWKPILAYLKKKAGESNFTSPAFFISLTITLFVAFGTLAGLPPMKQVLEFSQDFKAMGEAKYGIPPYGHAELSPLNIFCKRMGLDLDKAAASIKNAGIELESTKESIKSIANKAGLTPKELHEIILKDQPGKENSVKKETSSAPNKQSPSHSAGAGIGRMSVEAYCAKFNLDLNTALGILREKGVIVDKDTPIKEIAGALGLESPRAIGELLNP</sequence>
<feature type="transmembrane region" description="Helical" evidence="2">
    <location>
        <begin position="6"/>
        <end position="27"/>
    </location>
</feature>
<evidence type="ECO:0000313" key="5">
    <source>
        <dbReference type="Proteomes" id="UP000002601"/>
    </source>
</evidence>
<evidence type="ECO:0000259" key="3">
    <source>
        <dbReference type="Pfam" id="PF14358"/>
    </source>
</evidence>
<accession>C6BYF4</accession>
<feature type="domain" description="Flavinylation-associated cytochrome" evidence="3">
    <location>
        <begin position="6"/>
        <end position="71"/>
    </location>
</feature>
<proteinExistence type="predicted"/>
<reference evidence="4 5" key="1">
    <citation type="submission" date="2009-06" db="EMBL/GenBank/DDBJ databases">
        <title>Complete sequence of Desulfovibrio salexigens DSM 2638.</title>
        <authorList>
            <consortium name="US DOE Joint Genome Institute"/>
            <person name="Lucas S."/>
            <person name="Copeland A."/>
            <person name="Lapidus A."/>
            <person name="Glavina del Rio T."/>
            <person name="Tice H."/>
            <person name="Bruce D."/>
            <person name="Goodwin L."/>
            <person name="Pitluck S."/>
            <person name="Munk A.C."/>
            <person name="Brettin T."/>
            <person name="Detter J.C."/>
            <person name="Han C."/>
            <person name="Tapia R."/>
            <person name="Larimer F."/>
            <person name="Land M."/>
            <person name="Hauser L."/>
            <person name="Kyrpides N."/>
            <person name="Anderson I."/>
            <person name="Wall J.D."/>
            <person name="Arkin A.P."/>
            <person name="Dehal P."/>
            <person name="Chivian D."/>
            <person name="Giles B."/>
            <person name="Hazen T.C."/>
        </authorList>
    </citation>
    <scope>NUCLEOTIDE SEQUENCE [LARGE SCALE GENOMIC DNA]</scope>
    <source>
        <strain evidence="5">ATCC 14822 / DSM 2638 / NCIMB 8403 / VKM B-1763</strain>
    </source>
</reference>
<evidence type="ECO:0000256" key="1">
    <source>
        <dbReference type="SAM" id="MobiDB-lite"/>
    </source>
</evidence>
<dbReference type="EMBL" id="CP001649">
    <property type="protein sequence ID" value="ACS78745.1"/>
    <property type="molecule type" value="Genomic_DNA"/>
</dbReference>
<gene>
    <name evidence="4" type="ordered locus">Desal_0679</name>
</gene>
<keyword evidence="2" id="KW-0812">Transmembrane</keyword>
<dbReference type="OrthoDB" id="9793491at2"/>
<keyword evidence="2" id="KW-1133">Transmembrane helix</keyword>
<keyword evidence="2" id="KW-0472">Membrane</keyword>
<keyword evidence="5" id="KW-1185">Reference proteome</keyword>
<protein>
    <recommendedName>
        <fullName evidence="3">Flavinylation-associated cytochrome domain-containing protein</fullName>
    </recommendedName>
</protein>
<feature type="compositionally biased region" description="Basic and acidic residues" evidence="1">
    <location>
        <begin position="196"/>
        <end position="209"/>
    </location>
</feature>
<dbReference type="KEGG" id="dsa:Desal_0679"/>
<feature type="region of interest" description="Disordered" evidence="1">
    <location>
        <begin position="196"/>
        <end position="223"/>
    </location>
</feature>
<feature type="compositionally biased region" description="Polar residues" evidence="1">
    <location>
        <begin position="210"/>
        <end position="220"/>
    </location>
</feature>
<dbReference type="Proteomes" id="UP000002601">
    <property type="component" value="Chromosome"/>
</dbReference>
<dbReference type="Pfam" id="PF14358">
    <property type="entry name" value="DUF4405"/>
    <property type="match status" value="1"/>
</dbReference>